<protein>
    <submittedName>
        <fullName evidence="1">Uncharacterized protein</fullName>
    </submittedName>
</protein>
<proteinExistence type="predicted"/>
<accession>A0A9Q0N8F2</accession>
<reference evidence="1" key="1">
    <citation type="submission" date="2022-07" db="EMBL/GenBank/DDBJ databases">
        <authorList>
            <person name="Trinca V."/>
            <person name="Uliana J.V.C."/>
            <person name="Torres T.T."/>
            <person name="Ward R.J."/>
            <person name="Monesi N."/>
        </authorList>
    </citation>
    <scope>NUCLEOTIDE SEQUENCE</scope>
    <source>
        <strain evidence="1">HSMRA1968</strain>
        <tissue evidence="1">Whole embryos</tissue>
    </source>
</reference>
<keyword evidence="2" id="KW-1185">Reference proteome</keyword>
<evidence type="ECO:0000313" key="1">
    <source>
        <dbReference type="EMBL" id="KAJ6644514.1"/>
    </source>
</evidence>
<gene>
    <name evidence="1" type="ORF">Bhyg_09483</name>
</gene>
<dbReference type="EMBL" id="WJQU01000002">
    <property type="protein sequence ID" value="KAJ6644514.1"/>
    <property type="molecule type" value="Genomic_DNA"/>
</dbReference>
<evidence type="ECO:0000313" key="2">
    <source>
        <dbReference type="Proteomes" id="UP001151699"/>
    </source>
</evidence>
<organism evidence="1 2">
    <name type="scientific">Pseudolycoriella hygida</name>
    <dbReference type="NCBI Taxonomy" id="35572"/>
    <lineage>
        <taxon>Eukaryota</taxon>
        <taxon>Metazoa</taxon>
        <taxon>Ecdysozoa</taxon>
        <taxon>Arthropoda</taxon>
        <taxon>Hexapoda</taxon>
        <taxon>Insecta</taxon>
        <taxon>Pterygota</taxon>
        <taxon>Neoptera</taxon>
        <taxon>Endopterygota</taxon>
        <taxon>Diptera</taxon>
        <taxon>Nematocera</taxon>
        <taxon>Sciaroidea</taxon>
        <taxon>Sciaridae</taxon>
        <taxon>Pseudolycoriella</taxon>
    </lineage>
</organism>
<dbReference type="Proteomes" id="UP001151699">
    <property type="component" value="Chromosome B"/>
</dbReference>
<name>A0A9Q0N8F2_9DIPT</name>
<comment type="caution">
    <text evidence="1">The sequence shown here is derived from an EMBL/GenBank/DDBJ whole genome shotgun (WGS) entry which is preliminary data.</text>
</comment>
<dbReference type="AlphaFoldDB" id="A0A9Q0N8F2"/>
<sequence>MSLHWFSIETPKQHTNMEFSNILLPTVCEAIFKYLSCKDIFAFCEVIPDGKWVAAVVLKRKYETEYKPVKKYNYTGMECVICSIGVGGKRNFALYECGDLECEDCYEDDSILNRWLCGWCVGKGKKPPMILTYEVEDPYVVLTAGDRTLLMGNLSKRRKCN</sequence>